<gene>
    <name evidence="13" type="ORF">MCOM1403_LOCUS6651</name>
</gene>
<feature type="compositionally biased region" description="Basic and acidic residues" evidence="11">
    <location>
        <begin position="599"/>
        <end position="610"/>
    </location>
</feature>
<keyword evidence="9" id="KW-0539">Nucleus</keyword>
<feature type="active site" description="Nucleophile" evidence="10">
    <location>
        <position position="260"/>
    </location>
</feature>
<dbReference type="PROSITE" id="PS01153">
    <property type="entry name" value="NOL1_NOP2_SUN"/>
    <property type="match status" value="1"/>
</dbReference>
<dbReference type="InterPro" id="IPR029063">
    <property type="entry name" value="SAM-dependent_MTases_sf"/>
</dbReference>
<evidence type="ECO:0000256" key="7">
    <source>
        <dbReference type="ARBA" id="ARBA00022694"/>
    </source>
</evidence>
<evidence type="ECO:0000256" key="8">
    <source>
        <dbReference type="ARBA" id="ARBA00022884"/>
    </source>
</evidence>
<name>A0A7S0NK76_MICPS</name>
<comment type="similarity">
    <text evidence="2 10">Belongs to the class I-like SAM-binding methyltransferase superfamily. RsmB/NOP family.</text>
</comment>
<dbReference type="EMBL" id="HBEQ01008299">
    <property type="protein sequence ID" value="CAD8519225.1"/>
    <property type="molecule type" value="Transcribed_RNA"/>
</dbReference>
<keyword evidence="4 10" id="KW-0489">Methyltransferase</keyword>
<evidence type="ECO:0000256" key="9">
    <source>
        <dbReference type="ARBA" id="ARBA00023242"/>
    </source>
</evidence>
<evidence type="ECO:0000256" key="3">
    <source>
        <dbReference type="ARBA" id="ARBA00022555"/>
    </source>
</evidence>
<dbReference type="InterPro" id="IPR023267">
    <property type="entry name" value="RCMT"/>
</dbReference>
<dbReference type="Gene3D" id="3.40.50.150">
    <property type="entry name" value="Vaccinia Virus protein VP39"/>
    <property type="match status" value="1"/>
</dbReference>
<organism evidence="13">
    <name type="scientific">Micromonas pusilla</name>
    <name type="common">Picoplanktonic green alga</name>
    <name type="synonym">Chromulina pusilla</name>
    <dbReference type="NCBI Taxonomy" id="38833"/>
    <lineage>
        <taxon>Eukaryota</taxon>
        <taxon>Viridiplantae</taxon>
        <taxon>Chlorophyta</taxon>
        <taxon>Mamiellophyceae</taxon>
        <taxon>Mamiellales</taxon>
        <taxon>Mamiellaceae</taxon>
        <taxon>Micromonas</taxon>
    </lineage>
</organism>
<dbReference type="SUPFAM" id="SSF53335">
    <property type="entry name" value="S-adenosyl-L-methionine-dependent methyltransferases"/>
    <property type="match status" value="1"/>
</dbReference>
<feature type="binding site" evidence="10">
    <location>
        <position position="151"/>
    </location>
    <ligand>
        <name>S-adenosyl-L-methionine</name>
        <dbReference type="ChEBI" id="CHEBI:59789"/>
    </ligand>
</feature>
<dbReference type="Pfam" id="PF25376">
    <property type="entry name" value="Pre-PUA_NSUN2"/>
    <property type="match status" value="1"/>
</dbReference>
<comment type="subcellular location">
    <subcellularLocation>
        <location evidence="1">Nucleus</location>
    </subcellularLocation>
</comment>
<dbReference type="GO" id="GO:0030488">
    <property type="term" value="P:tRNA methylation"/>
    <property type="evidence" value="ECO:0007669"/>
    <property type="project" value="UniProtKB-ARBA"/>
</dbReference>
<protein>
    <recommendedName>
        <fullName evidence="12">SAM-dependent MTase RsmB/NOP-type domain-containing protein</fullName>
    </recommendedName>
</protein>
<evidence type="ECO:0000256" key="6">
    <source>
        <dbReference type="ARBA" id="ARBA00022691"/>
    </source>
</evidence>
<sequence length="660" mass="71934">MMRAFRTPLPLTFRINMSGKYRESVRRKLTHVLFPKIQAEVSTMAPPRALRWYPHDLAYQLDIPKDALKKSEHMQALHKFMVQANEVGAITRQEAVSMIPPLLLDVKPQHRVLDMCAAPGSKTFQLLEMLHARAEERDEGSLPTGVVVANDASLQRANLLTHQTKRSNSPALIVTNHQAQKFPPLYPKSGEGDATREPYRFDRILADVPCSGDGTLRKSPDLWKKWSPASGVDLHTLQLDIASHAARLLKVGGRLVYSTCSLNPLEDEAVVAALLRRAKGALRLVDVSGELEGLKRKPGMYAWEVGDAFGWHEHPDGGGRRQRNVAATMWPPGSSEARELNLERCVRIMPHLDDTGGFFIVAIDKVGELPEEMEAAADPEAAGSKDGKKWNESNRVAPVIAVENAALVESMRAQYGLDDAKAGISAGLMTRRAGEQDKATPKRLYFVSGGARKLLDAAADGGSGLQVVAAGVKAFERQAAEGAACDYRVTQEGLDALLPHLEKQVVRAAPREIEAILCRQQGQPPSKEAADADLLRPEDAPEGCWEKDTLAAMKNVTPGCVILVTRVHTPTSGASDGNDGNDDKGADADAKKSKKDKKDKKDAKRDKREGGSWSGVACSEDLAVACWYGHGDKGKSLSVLASKAEGSHLLYQLRESMTKK</sequence>
<feature type="compositionally biased region" description="Basic and acidic residues" evidence="11">
    <location>
        <begin position="581"/>
        <end position="591"/>
    </location>
</feature>
<dbReference type="InterPro" id="IPR018314">
    <property type="entry name" value="RsmB/NOL1/NOP2-like_CS"/>
</dbReference>
<feature type="domain" description="SAM-dependent MTase RsmB/NOP-type" evidence="12">
    <location>
        <begin position="1"/>
        <end position="366"/>
    </location>
</feature>
<dbReference type="GO" id="GO:0000049">
    <property type="term" value="F:tRNA binding"/>
    <property type="evidence" value="ECO:0007669"/>
    <property type="project" value="UniProtKB-KW"/>
</dbReference>
<proteinExistence type="inferred from homology"/>
<evidence type="ECO:0000256" key="4">
    <source>
        <dbReference type="ARBA" id="ARBA00022603"/>
    </source>
</evidence>
<evidence type="ECO:0000256" key="10">
    <source>
        <dbReference type="PROSITE-ProRule" id="PRU01023"/>
    </source>
</evidence>
<dbReference type="GO" id="GO:0005634">
    <property type="term" value="C:nucleus"/>
    <property type="evidence" value="ECO:0007669"/>
    <property type="project" value="UniProtKB-SubCell"/>
</dbReference>
<keyword evidence="5 10" id="KW-0808">Transferase</keyword>
<evidence type="ECO:0000313" key="13">
    <source>
        <dbReference type="EMBL" id="CAD8519225.1"/>
    </source>
</evidence>
<comment type="caution">
    <text evidence="10">Lacks conserved residue(s) required for the propagation of feature annotation.</text>
</comment>
<dbReference type="InterPro" id="IPR049560">
    <property type="entry name" value="MeTrfase_RsmB-F_NOP2_cat"/>
</dbReference>
<keyword evidence="8 10" id="KW-0694">RNA-binding</keyword>
<feature type="binding site" evidence="10">
    <location>
        <begin position="116"/>
        <end position="122"/>
    </location>
    <ligand>
        <name>S-adenosyl-L-methionine</name>
        <dbReference type="ChEBI" id="CHEBI:59789"/>
    </ligand>
</feature>
<evidence type="ECO:0000256" key="2">
    <source>
        <dbReference type="ARBA" id="ARBA00007494"/>
    </source>
</evidence>
<evidence type="ECO:0000259" key="12">
    <source>
        <dbReference type="PROSITE" id="PS51686"/>
    </source>
</evidence>
<dbReference type="PRINTS" id="PR02011">
    <property type="entry name" value="RCMTNCL1"/>
</dbReference>
<keyword evidence="3" id="KW-0820">tRNA-binding</keyword>
<dbReference type="InterPro" id="IPR023270">
    <property type="entry name" value="RCMT_NCL1"/>
</dbReference>
<evidence type="ECO:0000256" key="5">
    <source>
        <dbReference type="ARBA" id="ARBA00022679"/>
    </source>
</evidence>
<keyword evidence="6 10" id="KW-0949">S-adenosyl-L-methionine</keyword>
<dbReference type="AlphaFoldDB" id="A0A7S0NK76"/>
<dbReference type="PANTHER" id="PTHR22808">
    <property type="entry name" value="NCL1 YEAST -RELATED NOL1/NOP2/FMU SUN DOMAIN-CONTAINING"/>
    <property type="match status" value="1"/>
</dbReference>
<dbReference type="PRINTS" id="PR02008">
    <property type="entry name" value="RCMTFAMILY"/>
</dbReference>
<accession>A0A7S0NK76</accession>
<feature type="region of interest" description="Disordered" evidence="11">
    <location>
        <begin position="571"/>
        <end position="614"/>
    </location>
</feature>
<keyword evidence="7" id="KW-0819">tRNA processing</keyword>
<dbReference type="Pfam" id="PF01189">
    <property type="entry name" value="Methyltr_RsmB-F"/>
    <property type="match status" value="1"/>
</dbReference>
<feature type="binding site" evidence="10">
    <location>
        <position position="207"/>
    </location>
    <ligand>
        <name>S-adenosyl-L-methionine</name>
        <dbReference type="ChEBI" id="CHEBI:59789"/>
    </ligand>
</feature>
<dbReference type="InterPro" id="IPR057285">
    <property type="entry name" value="Pre-PUA_NSUN2"/>
</dbReference>
<dbReference type="PROSITE" id="PS51686">
    <property type="entry name" value="SAM_MT_RSMB_NOP"/>
    <property type="match status" value="1"/>
</dbReference>
<dbReference type="GO" id="GO:0016428">
    <property type="term" value="F:tRNA (cytidine-5-)-methyltransferase activity"/>
    <property type="evidence" value="ECO:0007669"/>
    <property type="project" value="InterPro"/>
</dbReference>
<dbReference type="PANTHER" id="PTHR22808:SF1">
    <property type="entry name" value="RNA CYTOSINE-C(5)-METHYLTRANSFERASE NSUN2-RELATED"/>
    <property type="match status" value="1"/>
</dbReference>
<reference evidence="13" key="1">
    <citation type="submission" date="2021-01" db="EMBL/GenBank/DDBJ databases">
        <authorList>
            <person name="Corre E."/>
            <person name="Pelletier E."/>
            <person name="Niang G."/>
            <person name="Scheremetjew M."/>
            <person name="Finn R."/>
            <person name="Kale V."/>
            <person name="Holt S."/>
            <person name="Cochrane G."/>
            <person name="Meng A."/>
            <person name="Brown T."/>
            <person name="Cohen L."/>
        </authorList>
    </citation>
    <scope>NUCLEOTIDE SEQUENCE</scope>
    <source>
        <strain evidence="13">CCMP1723</strain>
    </source>
</reference>
<evidence type="ECO:0000256" key="1">
    <source>
        <dbReference type="ARBA" id="ARBA00004123"/>
    </source>
</evidence>
<dbReference type="InterPro" id="IPR001678">
    <property type="entry name" value="MeTrfase_RsmB-F_NOP2_dom"/>
</dbReference>
<evidence type="ECO:0000256" key="11">
    <source>
        <dbReference type="SAM" id="MobiDB-lite"/>
    </source>
</evidence>